<dbReference type="PANTHER" id="PTHR37540:SF5">
    <property type="entry name" value="TRANSCRIPTION FACTOR DOMAIN-CONTAINING PROTEIN"/>
    <property type="match status" value="1"/>
</dbReference>
<reference evidence="2 3" key="1">
    <citation type="submission" date="2020-03" db="EMBL/GenBank/DDBJ databases">
        <title>Draft Genome Sequence of Cudoniella acicularis.</title>
        <authorList>
            <person name="Buettner E."/>
            <person name="Kellner H."/>
        </authorList>
    </citation>
    <scope>NUCLEOTIDE SEQUENCE [LARGE SCALE GENOMIC DNA]</scope>
    <source>
        <strain evidence="2 3">DSM 108380</strain>
    </source>
</reference>
<dbReference type="OrthoDB" id="4158087at2759"/>
<evidence type="ECO:0000313" key="3">
    <source>
        <dbReference type="Proteomes" id="UP000566819"/>
    </source>
</evidence>
<feature type="compositionally biased region" description="Acidic residues" evidence="1">
    <location>
        <begin position="10"/>
        <end position="20"/>
    </location>
</feature>
<protein>
    <submittedName>
        <fullName evidence="2">Uncharacterized protein</fullName>
    </submittedName>
</protein>
<gene>
    <name evidence="2" type="ORF">G7Y89_g7827</name>
</gene>
<comment type="caution">
    <text evidence="2">The sequence shown here is derived from an EMBL/GenBank/DDBJ whole genome shotgun (WGS) entry which is preliminary data.</text>
</comment>
<organism evidence="2 3">
    <name type="scientific">Cudoniella acicularis</name>
    <dbReference type="NCBI Taxonomy" id="354080"/>
    <lineage>
        <taxon>Eukaryota</taxon>
        <taxon>Fungi</taxon>
        <taxon>Dikarya</taxon>
        <taxon>Ascomycota</taxon>
        <taxon>Pezizomycotina</taxon>
        <taxon>Leotiomycetes</taxon>
        <taxon>Helotiales</taxon>
        <taxon>Tricladiaceae</taxon>
        <taxon>Cudoniella</taxon>
    </lineage>
</organism>
<accession>A0A8H4W461</accession>
<evidence type="ECO:0000313" key="2">
    <source>
        <dbReference type="EMBL" id="KAF4630314.1"/>
    </source>
</evidence>
<feature type="region of interest" description="Disordered" evidence="1">
    <location>
        <begin position="1"/>
        <end position="31"/>
    </location>
</feature>
<sequence length="452" mass="51791">MYPQPLPQPPEDDVDQDDESPQSLEFVLEDPGAKKSNIGKVRSHVMKRIHQRARDEKKTYLKRATQQKNITLRPRSNFSDNSSTIFPKIKTAAPLIKRVEYPANNLVPYAWFEKDGPVLYVNRSKWPFPKPFQVTASDRIDDNKSVIPRQSHWMPYIRSPDYVGVKGAVLDLAVLAWIGQSTECFQFRVETIRWIQRQLDDPVSKISNATIGAIMTFTMWTAGSRDSQEMSSHMDAVEKIVDLRGGFETFIEDGPMVARLTSFDSIIAVLTGHPPRFPLVDYLISRPVTASPRNPSHHHESPLTNTGNFENIIKYHQSHDAIINCLQEMLDLTVNFKAHTRNQYPLKLTFHHQLETIIPYVKEPQHNYKTHLLTLPLISSCHNPNHNHVFNTLQSAATIYSRALTSIPSIDFPSSTNEIDRKSILNLYKISGVYQKRKDGKDCFGNKGFHYW</sequence>
<proteinExistence type="predicted"/>
<keyword evidence="3" id="KW-1185">Reference proteome</keyword>
<dbReference type="AlphaFoldDB" id="A0A8H4W461"/>
<dbReference type="Proteomes" id="UP000566819">
    <property type="component" value="Unassembled WGS sequence"/>
</dbReference>
<dbReference type="PANTHER" id="PTHR37540">
    <property type="entry name" value="TRANSCRIPTION FACTOR (ACR-2), PUTATIVE-RELATED-RELATED"/>
    <property type="match status" value="1"/>
</dbReference>
<dbReference type="EMBL" id="JAAMPI010000563">
    <property type="protein sequence ID" value="KAF4630314.1"/>
    <property type="molecule type" value="Genomic_DNA"/>
</dbReference>
<evidence type="ECO:0000256" key="1">
    <source>
        <dbReference type="SAM" id="MobiDB-lite"/>
    </source>
</evidence>
<name>A0A8H4W461_9HELO</name>